<name>A0ABP9E6C4_9ACTN</name>
<protein>
    <submittedName>
        <fullName evidence="2">Uncharacterized protein</fullName>
    </submittedName>
</protein>
<comment type="caution">
    <text evidence="2">The sequence shown here is derived from an EMBL/GenBank/DDBJ whole genome shotgun (WGS) entry which is preliminary data.</text>
</comment>
<evidence type="ECO:0000256" key="1">
    <source>
        <dbReference type="SAM" id="MobiDB-lite"/>
    </source>
</evidence>
<keyword evidence="3" id="KW-1185">Reference proteome</keyword>
<evidence type="ECO:0000313" key="3">
    <source>
        <dbReference type="Proteomes" id="UP001501752"/>
    </source>
</evidence>
<proteinExistence type="predicted"/>
<feature type="region of interest" description="Disordered" evidence="1">
    <location>
        <begin position="1"/>
        <end position="78"/>
    </location>
</feature>
<feature type="compositionally biased region" description="Low complexity" evidence="1">
    <location>
        <begin position="29"/>
        <end position="51"/>
    </location>
</feature>
<dbReference type="EMBL" id="BAABIS010000001">
    <property type="protein sequence ID" value="GAA4870510.1"/>
    <property type="molecule type" value="Genomic_DNA"/>
</dbReference>
<dbReference type="Proteomes" id="UP001501752">
    <property type="component" value="Unassembled WGS sequence"/>
</dbReference>
<sequence length="78" mass="7907">MSALPSTASTTIPPTTTTPRVKVDRWLSSQSSTAQTPARTATTATTGAGEAAEGERRQESVTVRAYGRDGPPGGATGS</sequence>
<reference evidence="3" key="1">
    <citation type="journal article" date="2019" name="Int. J. Syst. Evol. Microbiol.">
        <title>The Global Catalogue of Microorganisms (GCM) 10K type strain sequencing project: providing services to taxonomists for standard genome sequencing and annotation.</title>
        <authorList>
            <consortium name="The Broad Institute Genomics Platform"/>
            <consortium name="The Broad Institute Genome Sequencing Center for Infectious Disease"/>
            <person name="Wu L."/>
            <person name="Ma J."/>
        </authorList>
    </citation>
    <scope>NUCLEOTIDE SEQUENCE [LARGE SCALE GENOMIC DNA]</scope>
    <source>
        <strain evidence="3">JCM 13006</strain>
    </source>
</reference>
<gene>
    <name evidence="2" type="ORF">GCM10023235_56590</name>
</gene>
<evidence type="ECO:0000313" key="2">
    <source>
        <dbReference type="EMBL" id="GAA4870510.1"/>
    </source>
</evidence>
<accession>A0ABP9E6C4</accession>
<feature type="compositionally biased region" description="Low complexity" evidence="1">
    <location>
        <begin position="1"/>
        <end position="19"/>
    </location>
</feature>
<organism evidence="2 3">
    <name type="scientific">Kitasatospora terrestris</name>
    <dbReference type="NCBI Taxonomy" id="258051"/>
    <lineage>
        <taxon>Bacteria</taxon>
        <taxon>Bacillati</taxon>
        <taxon>Actinomycetota</taxon>
        <taxon>Actinomycetes</taxon>
        <taxon>Kitasatosporales</taxon>
        <taxon>Streptomycetaceae</taxon>
        <taxon>Kitasatospora</taxon>
    </lineage>
</organism>